<organism evidence="3 4">
    <name type="scientific">Trichinella pseudospiralis</name>
    <name type="common">Parasitic roundworm</name>
    <dbReference type="NCBI Taxonomy" id="6337"/>
    <lineage>
        <taxon>Eukaryota</taxon>
        <taxon>Metazoa</taxon>
        <taxon>Ecdysozoa</taxon>
        <taxon>Nematoda</taxon>
        <taxon>Enoplea</taxon>
        <taxon>Dorylaimia</taxon>
        <taxon>Trichinellida</taxon>
        <taxon>Trichinellidae</taxon>
        <taxon>Trichinella</taxon>
    </lineage>
</organism>
<dbReference type="AlphaFoldDB" id="A0A0V0Y1C6"/>
<comment type="caution">
    <text evidence="3">The sequence shown here is derived from an EMBL/GenBank/DDBJ whole genome shotgun (WGS) entry which is preliminary data.</text>
</comment>
<dbReference type="EMBL" id="JYDU01000078">
    <property type="protein sequence ID" value="KRX93999.1"/>
    <property type="molecule type" value="Genomic_DNA"/>
</dbReference>
<keyword evidence="1" id="KW-0175">Coiled coil</keyword>
<feature type="signal peptide" evidence="2">
    <location>
        <begin position="1"/>
        <end position="19"/>
    </location>
</feature>
<sequence>LASVRWAYLFLGAIHFLMASKRYDCLDEEVVCCVFKNLNLLNIFQHDAVKPYKMDLKKFEKIDRRDFYNFLFALMCHIHGFQDPLQLNIGCWPVITRKDEMQFLIFSNKWLADCQKALPNIFIWNSIPSVLCETTFPFFMDILLRISTIALLKCTWETYGNICIFPIKANETLDWLAMAKKESAMQQSLLTELKIMELKKKTAEDHIQRIEKVENDIAKLAEQVKTSIVNDESCLKLNLSTLKAKDLKEIADHVLFQFSSALREREIYLESLKELANCLFKLEARISNEKHHSAILPLDGLSKCFREKVLTYKFCAYFSVTDSNGRFNLDNFFTESMKAVVSDPLLNAEFIQNAYLNLKEVCAASNARAARLKAVKDALLEEIGMFPVLKEKHTVHSLIAEQCTRDLSSDVFTKALFSLNEKPSNFDFQQGCLFSNDSDLTSVSSLLQLDIADTTVHFKNIGHIL</sequence>
<protein>
    <recommendedName>
        <fullName evidence="5">HAUS augmin-like complex subunit 6</fullName>
    </recommendedName>
</protein>
<keyword evidence="2" id="KW-0732">Signal</keyword>
<evidence type="ECO:0000256" key="1">
    <source>
        <dbReference type="SAM" id="Coils"/>
    </source>
</evidence>
<dbReference type="Proteomes" id="UP000054815">
    <property type="component" value="Unassembled WGS sequence"/>
</dbReference>
<name>A0A0V0Y1C6_TRIPS</name>
<evidence type="ECO:0000313" key="4">
    <source>
        <dbReference type="Proteomes" id="UP000054815"/>
    </source>
</evidence>
<feature type="chain" id="PRO_5006872897" description="HAUS augmin-like complex subunit 6" evidence="2">
    <location>
        <begin position="20"/>
        <end position="465"/>
    </location>
</feature>
<feature type="coiled-coil region" evidence="1">
    <location>
        <begin position="193"/>
        <end position="230"/>
    </location>
</feature>
<accession>A0A0V0Y1C6</accession>
<evidence type="ECO:0000313" key="3">
    <source>
        <dbReference type="EMBL" id="KRX93999.1"/>
    </source>
</evidence>
<evidence type="ECO:0000256" key="2">
    <source>
        <dbReference type="SAM" id="SignalP"/>
    </source>
</evidence>
<gene>
    <name evidence="3" type="ORF">T4E_2585</name>
</gene>
<reference evidence="3 4" key="1">
    <citation type="submission" date="2015-01" db="EMBL/GenBank/DDBJ databases">
        <title>Evolution of Trichinella species and genotypes.</title>
        <authorList>
            <person name="Korhonen P.K."/>
            <person name="Edoardo P."/>
            <person name="Giuseppe L.R."/>
            <person name="Gasser R.B."/>
        </authorList>
    </citation>
    <scope>NUCLEOTIDE SEQUENCE [LARGE SCALE GENOMIC DNA]</scope>
    <source>
        <strain evidence="3">ISS141</strain>
    </source>
</reference>
<feature type="non-terminal residue" evidence="3">
    <location>
        <position position="1"/>
    </location>
</feature>
<proteinExistence type="predicted"/>
<evidence type="ECO:0008006" key="5">
    <source>
        <dbReference type="Google" id="ProtNLM"/>
    </source>
</evidence>